<dbReference type="Proteomes" id="UP000247922">
    <property type="component" value="Unassembled WGS sequence"/>
</dbReference>
<keyword evidence="5" id="KW-1133">Transmembrane helix</keyword>
<comment type="similarity">
    <text evidence="2">Belongs to the methyl-accepting chemotaxis (MCP) protein family.</text>
</comment>
<keyword evidence="5" id="KW-0472">Membrane</keyword>
<feature type="transmembrane region" description="Helical" evidence="5">
    <location>
        <begin position="20"/>
        <end position="40"/>
    </location>
</feature>
<evidence type="ECO:0000256" key="3">
    <source>
        <dbReference type="PROSITE-ProRule" id="PRU00284"/>
    </source>
</evidence>
<keyword evidence="1 3" id="KW-0807">Transducer</keyword>
<comment type="caution">
    <text evidence="7">The sequence shown here is derived from an EMBL/GenBank/DDBJ whole genome shotgun (WGS) entry which is preliminary data.</text>
</comment>
<evidence type="ECO:0000256" key="1">
    <source>
        <dbReference type="ARBA" id="ARBA00023224"/>
    </source>
</evidence>
<dbReference type="GO" id="GO:0006935">
    <property type="term" value="P:chemotaxis"/>
    <property type="evidence" value="ECO:0007669"/>
    <property type="project" value="InterPro"/>
</dbReference>
<dbReference type="PANTHER" id="PTHR32089">
    <property type="entry name" value="METHYL-ACCEPTING CHEMOTAXIS PROTEIN MCPB"/>
    <property type="match status" value="1"/>
</dbReference>
<dbReference type="AlphaFoldDB" id="A0A2V3WE16"/>
<evidence type="ECO:0000256" key="2">
    <source>
        <dbReference type="ARBA" id="ARBA00029447"/>
    </source>
</evidence>
<dbReference type="GO" id="GO:0004888">
    <property type="term" value="F:transmembrane signaling receptor activity"/>
    <property type="evidence" value="ECO:0007669"/>
    <property type="project" value="InterPro"/>
</dbReference>
<dbReference type="EMBL" id="QJJR01000001">
    <property type="protein sequence ID" value="PXW93156.1"/>
    <property type="molecule type" value="Genomic_DNA"/>
</dbReference>
<evidence type="ECO:0000259" key="6">
    <source>
        <dbReference type="PROSITE" id="PS50111"/>
    </source>
</evidence>
<keyword evidence="5" id="KW-0812">Transmembrane</keyword>
<dbReference type="GO" id="GO:0016020">
    <property type="term" value="C:membrane"/>
    <property type="evidence" value="ECO:0007669"/>
    <property type="project" value="InterPro"/>
</dbReference>
<dbReference type="Pfam" id="PF00015">
    <property type="entry name" value="MCPsignal"/>
    <property type="match status" value="1"/>
</dbReference>
<gene>
    <name evidence="7" type="ORF">DES38_101242</name>
</gene>
<feature type="domain" description="Methyl-accepting transducer" evidence="6">
    <location>
        <begin position="288"/>
        <end position="524"/>
    </location>
</feature>
<accession>A0A2V3WE16</accession>
<dbReference type="InterPro" id="IPR004090">
    <property type="entry name" value="Chemotax_Me-accpt_rcpt"/>
</dbReference>
<name>A0A2V3WE16_9BACI</name>
<dbReference type="PRINTS" id="PR00260">
    <property type="entry name" value="CHEMTRNSDUCR"/>
</dbReference>
<dbReference type="InterPro" id="IPR004089">
    <property type="entry name" value="MCPsignal_dom"/>
</dbReference>
<feature type="coiled-coil region" evidence="4">
    <location>
        <begin position="541"/>
        <end position="568"/>
    </location>
</feature>
<organism evidence="7 8">
    <name type="scientific">Streptohalobacillus salinus</name>
    <dbReference type="NCBI Taxonomy" id="621096"/>
    <lineage>
        <taxon>Bacteria</taxon>
        <taxon>Bacillati</taxon>
        <taxon>Bacillota</taxon>
        <taxon>Bacilli</taxon>
        <taxon>Bacillales</taxon>
        <taxon>Bacillaceae</taxon>
        <taxon>Streptohalobacillus</taxon>
    </lineage>
</organism>
<feature type="transmembrane region" description="Helical" evidence="5">
    <location>
        <begin position="189"/>
        <end position="215"/>
    </location>
</feature>
<dbReference type="SUPFAM" id="SSF58104">
    <property type="entry name" value="Methyl-accepting chemotaxis protein (MCP) signaling domain"/>
    <property type="match status" value="1"/>
</dbReference>
<dbReference type="PROSITE" id="PS50111">
    <property type="entry name" value="CHEMOTAXIS_TRANSDUC_2"/>
    <property type="match status" value="1"/>
</dbReference>
<reference evidence="7 8" key="1">
    <citation type="submission" date="2018-05" db="EMBL/GenBank/DDBJ databases">
        <title>Genomic Encyclopedia of Type Strains, Phase IV (KMG-IV): sequencing the most valuable type-strain genomes for metagenomic binning, comparative biology and taxonomic classification.</title>
        <authorList>
            <person name="Goeker M."/>
        </authorList>
    </citation>
    <scope>NUCLEOTIDE SEQUENCE [LARGE SCALE GENOMIC DNA]</scope>
    <source>
        <strain evidence="7 8">DSM 22440</strain>
    </source>
</reference>
<keyword evidence="8" id="KW-1185">Reference proteome</keyword>
<dbReference type="SMART" id="SM00283">
    <property type="entry name" value="MA"/>
    <property type="match status" value="1"/>
</dbReference>
<sequence length="568" mass="63388">MKANTNKRKKRERKLIHRLYGLIAMIVFICILAAALIFTYSSRVQEASSDLEASADFQQTFSSLVDELNNTSIIYYQLASTGYNQQSTEDAAESLTRARNNFDALQTDINEEHPLHNYFVNLDTALVDYQAIYEENFTSVFVGEEAERIERRIIPVITRNLQAIDRVNERIQEYIEAERTETSMQLEDALATSAVVIMSALAILILVPLVSLLLFAKSLKQGVSYVMDRIKAYHSGNLAFKQSKERKDEFGQVDVRLGEMGAQLDSLMKNSKQVSEKVIQVVQSASKKSTVQLEGMDDIEQMMETFNDEMNKQSDFTGTISATTEEVSASAEEIQTSMGYMSQQLKALESVSDDGQTLMQDLGSTMHELSTHTKTTASRIATIEKQIDHITAFIQGIDDIADQTNLLAINASIEAAKAGKEGRTFSVVADEIRKLSQGTNEFSNQTKDVLVSLVDEVQAVVKTFETFEAHARDSLTKTGSSTKLFEKIALDNQKLTKEQEEINQSIEQINLAIEDVAHSVTELANGATGLQQKTEEVTKIIQDQTERQRALSEEVESLETTANQLIES</sequence>
<protein>
    <submittedName>
        <fullName evidence="7">Methyl-accepting chemotaxis protein</fullName>
    </submittedName>
</protein>
<evidence type="ECO:0000256" key="5">
    <source>
        <dbReference type="SAM" id="Phobius"/>
    </source>
</evidence>
<dbReference type="GO" id="GO:0007165">
    <property type="term" value="P:signal transduction"/>
    <property type="evidence" value="ECO:0007669"/>
    <property type="project" value="UniProtKB-KW"/>
</dbReference>
<evidence type="ECO:0000313" key="7">
    <source>
        <dbReference type="EMBL" id="PXW93156.1"/>
    </source>
</evidence>
<proteinExistence type="inferred from homology"/>
<dbReference type="Gene3D" id="1.10.287.950">
    <property type="entry name" value="Methyl-accepting chemotaxis protein"/>
    <property type="match status" value="1"/>
</dbReference>
<dbReference type="PANTHER" id="PTHR32089:SF112">
    <property type="entry name" value="LYSOZYME-LIKE PROTEIN-RELATED"/>
    <property type="match status" value="1"/>
</dbReference>
<evidence type="ECO:0000256" key="4">
    <source>
        <dbReference type="SAM" id="Coils"/>
    </source>
</evidence>
<evidence type="ECO:0000313" key="8">
    <source>
        <dbReference type="Proteomes" id="UP000247922"/>
    </source>
</evidence>
<keyword evidence="4" id="KW-0175">Coiled coil</keyword>